<comment type="caution">
    <text evidence="14">The sequence shown here is derived from an EMBL/GenBank/DDBJ whole genome shotgun (WGS) entry which is preliminary data.</text>
</comment>
<organism evidence="14 15">
    <name type="scientific">Psychromarinibacter halotolerans</name>
    <dbReference type="NCBI Taxonomy" id="1775175"/>
    <lineage>
        <taxon>Bacteria</taxon>
        <taxon>Pseudomonadati</taxon>
        <taxon>Pseudomonadota</taxon>
        <taxon>Alphaproteobacteria</taxon>
        <taxon>Rhodobacterales</taxon>
        <taxon>Paracoccaceae</taxon>
        <taxon>Psychromarinibacter</taxon>
    </lineage>
</organism>
<evidence type="ECO:0000259" key="11">
    <source>
        <dbReference type="Pfam" id="PF01706"/>
    </source>
</evidence>
<evidence type="ECO:0000313" key="14">
    <source>
        <dbReference type="EMBL" id="MFC3141749.1"/>
    </source>
</evidence>
<evidence type="ECO:0000256" key="9">
    <source>
        <dbReference type="ARBA" id="ARBA00023143"/>
    </source>
</evidence>
<dbReference type="InterPro" id="IPR000090">
    <property type="entry name" value="Flg_Motor_Flig"/>
</dbReference>
<keyword evidence="9" id="KW-0975">Bacterial flagellum</keyword>
<evidence type="ECO:0000313" key="15">
    <source>
        <dbReference type="Proteomes" id="UP001595632"/>
    </source>
</evidence>
<dbReference type="InterPro" id="IPR028263">
    <property type="entry name" value="FliG_N"/>
</dbReference>
<keyword evidence="8" id="KW-0472">Membrane</keyword>
<evidence type="ECO:0000256" key="6">
    <source>
        <dbReference type="ARBA" id="ARBA00022500"/>
    </source>
</evidence>
<comment type="function">
    <text evidence="10">FliG is one of three proteins (FliG, FliN, FliM) that forms the rotor-mounted switch complex (C ring), located at the base of the basal body. This complex interacts with the CheY and CheZ chemotaxis proteins, in addition to contacting components of the motor that determine the direction of flagellar rotation.</text>
</comment>
<evidence type="ECO:0000256" key="1">
    <source>
        <dbReference type="ARBA" id="ARBA00004117"/>
    </source>
</evidence>
<proteinExistence type="inferred from homology"/>
<feature type="domain" description="Flagellar motor switch protein FliG middle" evidence="12">
    <location>
        <begin position="133"/>
        <end position="205"/>
    </location>
</feature>
<dbReference type="InterPro" id="IPR023087">
    <property type="entry name" value="Flg_Motor_Flig_C"/>
</dbReference>
<evidence type="ECO:0000256" key="4">
    <source>
        <dbReference type="ARBA" id="ARBA00021870"/>
    </source>
</evidence>
<accession>A0ABV7GJK0</accession>
<dbReference type="SUPFAM" id="SSF48029">
    <property type="entry name" value="FliG"/>
    <property type="match status" value="2"/>
</dbReference>
<feature type="domain" description="Flagellar motor switch protein FliG N-terminal" evidence="13">
    <location>
        <begin position="22"/>
        <end position="118"/>
    </location>
</feature>
<dbReference type="EMBL" id="JBHRTB010000010">
    <property type="protein sequence ID" value="MFC3141749.1"/>
    <property type="molecule type" value="Genomic_DNA"/>
</dbReference>
<dbReference type="Pfam" id="PF01706">
    <property type="entry name" value="FliG_C"/>
    <property type="match status" value="1"/>
</dbReference>
<dbReference type="Proteomes" id="UP001595632">
    <property type="component" value="Unassembled WGS sequence"/>
</dbReference>
<keyword evidence="7" id="KW-0283">Flagellar rotation</keyword>
<keyword evidence="14" id="KW-0969">Cilium</keyword>
<dbReference type="PANTHER" id="PTHR30534">
    <property type="entry name" value="FLAGELLAR MOTOR SWITCH PROTEIN FLIG"/>
    <property type="match status" value="1"/>
</dbReference>
<keyword evidence="14" id="KW-0282">Flagellum</keyword>
<feature type="domain" description="Flagellar motor switch protein FliG C-terminal" evidence="11">
    <location>
        <begin position="234"/>
        <end position="340"/>
    </location>
</feature>
<keyword evidence="15" id="KW-1185">Reference proteome</keyword>
<dbReference type="RefSeq" id="WP_275632000.1">
    <property type="nucleotide sequence ID" value="NZ_JARGYD010000002.1"/>
</dbReference>
<dbReference type="Gene3D" id="1.10.220.30">
    <property type="match status" value="3"/>
</dbReference>
<reference evidence="15" key="1">
    <citation type="journal article" date="2019" name="Int. J. Syst. Evol. Microbiol.">
        <title>The Global Catalogue of Microorganisms (GCM) 10K type strain sequencing project: providing services to taxonomists for standard genome sequencing and annotation.</title>
        <authorList>
            <consortium name="The Broad Institute Genomics Platform"/>
            <consortium name="The Broad Institute Genome Sequencing Center for Infectious Disease"/>
            <person name="Wu L."/>
            <person name="Ma J."/>
        </authorList>
    </citation>
    <scope>NUCLEOTIDE SEQUENCE [LARGE SCALE GENOMIC DNA]</scope>
    <source>
        <strain evidence="15">KCTC 52366</strain>
    </source>
</reference>
<evidence type="ECO:0000256" key="10">
    <source>
        <dbReference type="ARBA" id="ARBA00025598"/>
    </source>
</evidence>
<dbReference type="PRINTS" id="PR00954">
    <property type="entry name" value="FLGMOTORFLIG"/>
</dbReference>
<evidence type="ECO:0000256" key="5">
    <source>
        <dbReference type="ARBA" id="ARBA00022475"/>
    </source>
</evidence>
<dbReference type="Pfam" id="PF14842">
    <property type="entry name" value="FliG_N"/>
    <property type="match status" value="1"/>
</dbReference>
<gene>
    <name evidence="14" type="ORF">ACFOGP_03465</name>
</gene>
<sequence>MNALNPHATSFPLQLAAEEIPLTGVEKAAVLFLCIGEERGSVMMKKMARSEIQAVIQAMSRLGTIPASTVENVIREFSRTVSGGAGVEGSVQIAERMLSGFMSDDAISDIMGDLRAPTHGQNVWDAFAAVNEQTIANWLMGEHDQTVAAILSRMKPTVSARVLPLFGAERMAEIATRMIGLGTLSRHVIDNLEQVIVSDFLSAATRKSTVDPQQRMADMFNKMDGSVFESLSSDLEDRVPQELDQIRKKMFTFDDMVKLESASLQRIMRMAEGNTLALALRGAKSEIRSAFMSALTQRMREMLEMEMKEMGPVRARESREAQATLIDITNDLVRQDIIRLPSTEDEMV</sequence>
<comment type="similarity">
    <text evidence="3">Belongs to the FliG family.</text>
</comment>
<name>A0ABV7GJK0_9RHOB</name>
<evidence type="ECO:0000256" key="7">
    <source>
        <dbReference type="ARBA" id="ARBA00022779"/>
    </source>
</evidence>
<evidence type="ECO:0000256" key="2">
    <source>
        <dbReference type="ARBA" id="ARBA00004413"/>
    </source>
</evidence>
<dbReference type="InterPro" id="IPR011002">
    <property type="entry name" value="FliG_a-hlx"/>
</dbReference>
<comment type="subcellular location">
    <subcellularLocation>
        <location evidence="1">Bacterial flagellum basal body</location>
    </subcellularLocation>
    <subcellularLocation>
        <location evidence="2">Cell membrane</location>
        <topology evidence="2">Peripheral membrane protein</topology>
        <orientation evidence="2">Cytoplasmic side</orientation>
    </subcellularLocation>
</comment>
<evidence type="ECO:0000256" key="3">
    <source>
        <dbReference type="ARBA" id="ARBA00010299"/>
    </source>
</evidence>
<keyword evidence="5" id="KW-1003">Cell membrane</keyword>
<evidence type="ECO:0000256" key="8">
    <source>
        <dbReference type="ARBA" id="ARBA00023136"/>
    </source>
</evidence>
<keyword evidence="14" id="KW-0966">Cell projection</keyword>
<evidence type="ECO:0000259" key="13">
    <source>
        <dbReference type="Pfam" id="PF14842"/>
    </source>
</evidence>
<dbReference type="InterPro" id="IPR032779">
    <property type="entry name" value="FliG_M"/>
</dbReference>
<evidence type="ECO:0000259" key="12">
    <source>
        <dbReference type="Pfam" id="PF14841"/>
    </source>
</evidence>
<keyword evidence="6" id="KW-0145">Chemotaxis</keyword>
<dbReference type="PANTHER" id="PTHR30534:SF0">
    <property type="entry name" value="FLAGELLAR MOTOR SWITCH PROTEIN FLIG"/>
    <property type="match status" value="1"/>
</dbReference>
<dbReference type="Pfam" id="PF14841">
    <property type="entry name" value="FliG_M"/>
    <property type="match status" value="1"/>
</dbReference>
<protein>
    <recommendedName>
        <fullName evidence="4">Flagellar motor switch protein FliG</fullName>
    </recommendedName>
</protein>